<dbReference type="AlphaFoldDB" id="A0A6H2H5A3"/>
<keyword evidence="1" id="KW-1133">Transmembrane helix</keyword>
<dbReference type="InterPro" id="IPR052894">
    <property type="entry name" value="AsmA-related"/>
</dbReference>
<feature type="transmembrane region" description="Helical" evidence="1">
    <location>
        <begin position="20"/>
        <end position="44"/>
    </location>
</feature>
<dbReference type="GO" id="GO:0005886">
    <property type="term" value="C:plasma membrane"/>
    <property type="evidence" value="ECO:0007669"/>
    <property type="project" value="TreeGrafter"/>
</dbReference>
<sequence>MRLCSGAMTKNNSLKPSRLWLIVSSFAAVLGALLLVWAALIAWLPSNLVLAERAARELTSALSAPVKVGNLQWQLLPVPKVVLQEISVGALASLRINRLNLYPSVLAALQGQLEFKRVEVEGSVLPQKTVHRLINLNKKVYASSLAANWLSADKPLTRLVFSDLTWIPQGGLAMHYAGQVDFDNNWRPRLADISWPESTINGETLRLNLTRLEQQERWKLMLSQGSGSTQGEISLKTTANVAKPNDLPFQLQASLQSRDMDVAGLLKAFGRPGIVSGKASGPTTMSASGADLAELSSSLHSHSELIINQSALPLFDISQAIQSNGKNYAGKTALDSLSVWLDTQNTSTGTQIDFSQIKARSNALSASGQASLKGQQIEGQFTVDLIDGLIGVPLAISGSTDQIKVSVPKAAVAGAVLGSVVLPGVGTALGARVGAALGQVLEATPAKP</sequence>
<dbReference type="PANTHER" id="PTHR30441">
    <property type="entry name" value="DUF748 DOMAIN-CONTAINING PROTEIN"/>
    <property type="match status" value="1"/>
</dbReference>
<evidence type="ECO:0000313" key="3">
    <source>
        <dbReference type="Proteomes" id="UP000502041"/>
    </source>
</evidence>
<accession>A0A6H2H5A3</accession>
<keyword evidence="1" id="KW-0472">Membrane</keyword>
<protein>
    <recommendedName>
        <fullName evidence="4">AsmA-like C-terminal domain-containing protein</fullName>
    </recommendedName>
</protein>
<gene>
    <name evidence="2" type="ORF">HC248_00046</name>
</gene>
<evidence type="ECO:0000256" key="1">
    <source>
        <dbReference type="SAM" id="Phobius"/>
    </source>
</evidence>
<dbReference type="PANTHER" id="PTHR30441:SF8">
    <property type="entry name" value="DUF748 DOMAIN-CONTAINING PROTEIN"/>
    <property type="match status" value="1"/>
</dbReference>
<reference evidence="2 3" key="1">
    <citation type="submission" date="2020-04" db="EMBL/GenBank/DDBJ databases">
        <title>Complete genome of a Psychrophilic, Marine, Gas Vacuolate Bacterium Polaromonas vacuolata KCTC 22033T.</title>
        <authorList>
            <person name="Hwang K."/>
            <person name="Kim K.M."/>
        </authorList>
    </citation>
    <scope>NUCLEOTIDE SEQUENCE [LARGE SCALE GENOMIC DNA]</scope>
    <source>
        <strain evidence="2 3">KCTC 22033</strain>
    </source>
</reference>
<dbReference type="Proteomes" id="UP000502041">
    <property type="component" value="Chromosome"/>
</dbReference>
<dbReference type="KEGG" id="pvac:HC248_00046"/>
<dbReference type="GO" id="GO:0090313">
    <property type="term" value="P:regulation of protein targeting to membrane"/>
    <property type="evidence" value="ECO:0007669"/>
    <property type="project" value="TreeGrafter"/>
</dbReference>
<dbReference type="EMBL" id="CP051461">
    <property type="protein sequence ID" value="QJC54784.1"/>
    <property type="molecule type" value="Genomic_DNA"/>
</dbReference>
<organism evidence="2 3">
    <name type="scientific">Polaromonas vacuolata</name>
    <dbReference type="NCBI Taxonomy" id="37448"/>
    <lineage>
        <taxon>Bacteria</taxon>
        <taxon>Pseudomonadati</taxon>
        <taxon>Pseudomonadota</taxon>
        <taxon>Betaproteobacteria</taxon>
        <taxon>Burkholderiales</taxon>
        <taxon>Comamonadaceae</taxon>
        <taxon>Polaromonas</taxon>
    </lineage>
</organism>
<proteinExistence type="predicted"/>
<evidence type="ECO:0008006" key="4">
    <source>
        <dbReference type="Google" id="ProtNLM"/>
    </source>
</evidence>
<evidence type="ECO:0000313" key="2">
    <source>
        <dbReference type="EMBL" id="QJC54784.1"/>
    </source>
</evidence>
<name>A0A6H2H5A3_9BURK</name>
<keyword evidence="3" id="KW-1185">Reference proteome</keyword>
<keyword evidence="1" id="KW-0812">Transmembrane</keyword>